<accession>A0A285HXB5</accession>
<organism evidence="3 4">
    <name type="scientific">Paractinoplanes atraurantiacus</name>
    <dbReference type="NCBI Taxonomy" id="1036182"/>
    <lineage>
        <taxon>Bacteria</taxon>
        <taxon>Bacillati</taxon>
        <taxon>Actinomycetota</taxon>
        <taxon>Actinomycetes</taxon>
        <taxon>Micromonosporales</taxon>
        <taxon>Micromonosporaceae</taxon>
        <taxon>Paractinoplanes</taxon>
    </lineage>
</organism>
<feature type="region of interest" description="Disordered" evidence="1">
    <location>
        <begin position="1"/>
        <end position="21"/>
    </location>
</feature>
<protein>
    <recommendedName>
        <fullName evidence="2">Transcriptional regulator SbtR-like C-terminal domain-containing protein</fullName>
    </recommendedName>
</protein>
<dbReference type="AlphaFoldDB" id="A0A285HXB5"/>
<keyword evidence="4" id="KW-1185">Reference proteome</keyword>
<evidence type="ECO:0000256" key="1">
    <source>
        <dbReference type="SAM" id="MobiDB-lite"/>
    </source>
</evidence>
<evidence type="ECO:0000313" key="4">
    <source>
        <dbReference type="Proteomes" id="UP000219612"/>
    </source>
</evidence>
<sequence>MRVGRPGAANGVSTTTSSPALLRRAHADGTVAATVELPEVMALLVSLCRGALQGRWDDNLRTRTLAIVYAGMRRG</sequence>
<dbReference type="InterPro" id="IPR049445">
    <property type="entry name" value="TetR_SbtR-like_C"/>
</dbReference>
<dbReference type="RefSeq" id="WP_179855202.1">
    <property type="nucleotide sequence ID" value="NZ_OBDY01000006.1"/>
</dbReference>
<reference evidence="3 4" key="1">
    <citation type="submission" date="2017-09" db="EMBL/GenBank/DDBJ databases">
        <authorList>
            <person name="Ehlers B."/>
            <person name="Leendertz F.H."/>
        </authorList>
    </citation>
    <scope>NUCLEOTIDE SEQUENCE [LARGE SCALE GENOMIC DNA]</scope>
    <source>
        <strain evidence="3 4">CGMCC 4.6857</strain>
    </source>
</reference>
<evidence type="ECO:0000259" key="2">
    <source>
        <dbReference type="Pfam" id="PF21597"/>
    </source>
</evidence>
<evidence type="ECO:0000313" key="3">
    <source>
        <dbReference type="EMBL" id="SNY40378.1"/>
    </source>
</evidence>
<feature type="domain" description="Transcriptional regulator SbtR-like C-terminal" evidence="2">
    <location>
        <begin position="15"/>
        <end position="73"/>
    </location>
</feature>
<proteinExistence type="predicted"/>
<dbReference type="Proteomes" id="UP000219612">
    <property type="component" value="Unassembled WGS sequence"/>
</dbReference>
<dbReference type="Pfam" id="PF21597">
    <property type="entry name" value="TetR_C_43"/>
    <property type="match status" value="1"/>
</dbReference>
<gene>
    <name evidence="3" type="ORF">SAMN05421748_10628</name>
</gene>
<dbReference type="EMBL" id="OBDY01000006">
    <property type="protein sequence ID" value="SNY40378.1"/>
    <property type="molecule type" value="Genomic_DNA"/>
</dbReference>
<dbReference type="Gene3D" id="1.10.357.10">
    <property type="entry name" value="Tetracycline Repressor, domain 2"/>
    <property type="match status" value="1"/>
</dbReference>
<name>A0A285HXB5_9ACTN</name>